<name>A0A5C1ADJ6_9BACT</name>
<gene>
    <name evidence="2" type="ORF">PX52LOC_02778</name>
</gene>
<evidence type="ECO:0000313" key="2">
    <source>
        <dbReference type="EMBL" id="QEL15842.1"/>
    </source>
</evidence>
<dbReference type="RefSeq" id="WP_149110618.1">
    <property type="nucleotide sequence ID" value="NZ_CP042425.1"/>
</dbReference>
<evidence type="ECO:0008006" key="4">
    <source>
        <dbReference type="Google" id="ProtNLM"/>
    </source>
</evidence>
<keyword evidence="3" id="KW-1185">Reference proteome</keyword>
<evidence type="ECO:0000256" key="1">
    <source>
        <dbReference type="SAM" id="SignalP"/>
    </source>
</evidence>
<accession>A0A5C1ADJ6</accession>
<dbReference type="AlphaFoldDB" id="A0A5C1ADJ6"/>
<keyword evidence="1" id="KW-0732">Signal</keyword>
<reference evidence="3" key="1">
    <citation type="submission" date="2019-08" db="EMBL/GenBank/DDBJ databases">
        <title>Limnoglobus roseus gen. nov., sp. nov., a novel freshwater planctomycete with a giant genome from the family Gemmataceae.</title>
        <authorList>
            <person name="Kulichevskaya I.S."/>
            <person name="Naumoff D.G."/>
            <person name="Miroshnikov K."/>
            <person name="Ivanova A."/>
            <person name="Philippov D.A."/>
            <person name="Hakobyan A."/>
            <person name="Rijpstra I.C."/>
            <person name="Sinninghe Damste J.S."/>
            <person name="Liesack W."/>
            <person name="Dedysh S.N."/>
        </authorList>
    </citation>
    <scope>NUCLEOTIDE SEQUENCE [LARGE SCALE GENOMIC DNA]</scope>
    <source>
        <strain evidence="3">PX52</strain>
    </source>
</reference>
<feature type="chain" id="PRO_5023046749" description="Periplasmic heavy metal sensor" evidence="1">
    <location>
        <begin position="24"/>
        <end position="216"/>
    </location>
</feature>
<proteinExistence type="predicted"/>
<protein>
    <recommendedName>
        <fullName evidence="4">Periplasmic heavy metal sensor</fullName>
    </recommendedName>
</protein>
<feature type="signal peptide" evidence="1">
    <location>
        <begin position="1"/>
        <end position="23"/>
    </location>
</feature>
<sequence length="216" mass="24965">MRPFFHVSIAMIGALLTTTATHAQQLPRPGSFNLKSMLVSNKALQDDLKISSEMKDKFAKYQETYTAEVTKLRTLGPEDEDQLTRLKVMTKLLEDRIALMHGLSADQTKRLLQIERQLMGIRAFSNETVAKELKLTDDQKTKVKSVTEEFNKDLRELTGGMGRTNDPETQKKIDALRQEEMDKIEERLTREQRRIWRDMLGEKFDPAKLFPPPMPR</sequence>
<dbReference type="Proteomes" id="UP000324974">
    <property type="component" value="Chromosome"/>
</dbReference>
<dbReference type="OrthoDB" id="269290at2"/>
<dbReference type="KEGG" id="lrs:PX52LOC_02778"/>
<organism evidence="2 3">
    <name type="scientific">Limnoglobus roseus</name>
    <dbReference type="NCBI Taxonomy" id="2598579"/>
    <lineage>
        <taxon>Bacteria</taxon>
        <taxon>Pseudomonadati</taxon>
        <taxon>Planctomycetota</taxon>
        <taxon>Planctomycetia</taxon>
        <taxon>Gemmatales</taxon>
        <taxon>Gemmataceae</taxon>
        <taxon>Limnoglobus</taxon>
    </lineage>
</organism>
<evidence type="ECO:0000313" key="3">
    <source>
        <dbReference type="Proteomes" id="UP000324974"/>
    </source>
</evidence>
<dbReference type="EMBL" id="CP042425">
    <property type="protein sequence ID" value="QEL15842.1"/>
    <property type="molecule type" value="Genomic_DNA"/>
</dbReference>